<dbReference type="PROSITE" id="PS00463">
    <property type="entry name" value="ZN2_CY6_FUNGAL_1"/>
    <property type="match status" value="1"/>
</dbReference>
<keyword evidence="2" id="KW-0539">Nucleus</keyword>
<name>A0A074YMR8_AURSE</name>
<gene>
    <name evidence="5" type="ORF">AUEXF2481DRAFT_5012</name>
</gene>
<feature type="region of interest" description="Disordered" evidence="3">
    <location>
        <begin position="66"/>
        <end position="87"/>
    </location>
</feature>
<dbReference type="PANTHER" id="PTHR31668">
    <property type="entry name" value="GLUCOSE TRANSPORT TRANSCRIPTION REGULATOR RGT1-RELATED-RELATED"/>
    <property type="match status" value="1"/>
</dbReference>
<dbReference type="PANTHER" id="PTHR31668:SF4">
    <property type="entry name" value="TRANSCRIPTIONAL ACTIVATOR PROTEIN DAL81"/>
    <property type="match status" value="1"/>
</dbReference>
<dbReference type="GO" id="GO:0003677">
    <property type="term" value="F:DNA binding"/>
    <property type="evidence" value="ECO:0007669"/>
    <property type="project" value="InterPro"/>
</dbReference>
<proteinExistence type="predicted"/>
<evidence type="ECO:0000313" key="5">
    <source>
        <dbReference type="EMBL" id="KEQ95407.1"/>
    </source>
</evidence>
<accession>A0A074YMR8</accession>
<dbReference type="EMBL" id="KL584759">
    <property type="protein sequence ID" value="KEQ95407.1"/>
    <property type="molecule type" value="Genomic_DNA"/>
</dbReference>
<dbReference type="GeneID" id="25368649"/>
<evidence type="ECO:0000256" key="3">
    <source>
        <dbReference type="SAM" id="MobiDB-lite"/>
    </source>
</evidence>
<organism evidence="5 6">
    <name type="scientific">Aureobasidium subglaciale (strain EXF-2481)</name>
    <name type="common">Aureobasidium pullulans var. subglaciale</name>
    <dbReference type="NCBI Taxonomy" id="1043005"/>
    <lineage>
        <taxon>Eukaryota</taxon>
        <taxon>Fungi</taxon>
        <taxon>Dikarya</taxon>
        <taxon>Ascomycota</taxon>
        <taxon>Pezizomycotina</taxon>
        <taxon>Dothideomycetes</taxon>
        <taxon>Dothideomycetidae</taxon>
        <taxon>Dothideales</taxon>
        <taxon>Saccotheciaceae</taxon>
        <taxon>Aureobasidium</taxon>
    </lineage>
</organism>
<dbReference type="Gene3D" id="4.10.240.10">
    <property type="entry name" value="Zn(2)-C6 fungal-type DNA-binding domain"/>
    <property type="match status" value="1"/>
</dbReference>
<dbReference type="STRING" id="1043005.A0A074YMR8"/>
<sequence>MEVLSAPHEQQLGHSDAQDRARAYKSRNKRPCDFCRYKKAACHLESKPPCELCVRYGKDCTFVESPAKRRRPNEDRPREPLLPPGSTLDLGSDLLSWEPPPSFMEASLPGGLYGEYKFDTPMFEPLMFEQFDPVQAGLAPASNHTPESIPMDYFDNAQEPSLDAQGSSNAQVVGLSGESDPYLLRQYHYDGNNECIFQQLRLRRVGENDKIPVHFLIQQNKLAAKAQPAEDPSTLDTFRREIKEMISDDVGKRLIRLFFRFVQPYFPILSRERSMSGGIYDPEAFPTSLLAAVYGHALPFCIFDDQLCVEVYTPPSTDSLFRIAWSATHPNYHTPSLSVVQTLLLLVQRRPTNKHVADTPVKWTMVTDAVSIAQSLGLNLDPTDWPLPLWEQRLRRRLAWAVFTQEKWIALNTGRSSHIISDDWDVSPLTQDDFELAEGSDDRGYSEHFIQLSMLTETVDAILRNLFSIKATRKLCSSLDTTLEVAKPLRVRLSQWYQDLPPDLLPTARVGKGHDLNGQGGLHLAYITAKIQLFRAMFRPMSEPGTQATNALRTGAIAVGRELFEFLESLDANHMEAFWPSYSRTNFVIASNFMILLFVTSPSAADAKECLSLLNSWRSLLRIKSRSCDLLNLALLRLDALYVAGLDKLINLTQFALQVFQEQAN</sequence>
<dbReference type="InterPro" id="IPR050797">
    <property type="entry name" value="Carb_Metab_Trans_Reg"/>
</dbReference>
<keyword evidence="1" id="KW-0479">Metal-binding</keyword>
<feature type="domain" description="Zn(2)-C6 fungal-type" evidence="4">
    <location>
        <begin position="31"/>
        <end position="62"/>
    </location>
</feature>
<dbReference type="GO" id="GO:0005634">
    <property type="term" value="C:nucleus"/>
    <property type="evidence" value="ECO:0007669"/>
    <property type="project" value="TreeGrafter"/>
</dbReference>
<evidence type="ECO:0000313" key="6">
    <source>
        <dbReference type="Proteomes" id="UP000030641"/>
    </source>
</evidence>
<dbReference type="HOGENOM" id="CLU_006632_3_0_1"/>
<evidence type="ECO:0000256" key="2">
    <source>
        <dbReference type="ARBA" id="ARBA00023242"/>
    </source>
</evidence>
<evidence type="ECO:0000256" key="1">
    <source>
        <dbReference type="ARBA" id="ARBA00022723"/>
    </source>
</evidence>
<dbReference type="GO" id="GO:0006351">
    <property type="term" value="P:DNA-templated transcription"/>
    <property type="evidence" value="ECO:0007669"/>
    <property type="project" value="InterPro"/>
</dbReference>
<keyword evidence="6" id="KW-1185">Reference proteome</keyword>
<reference evidence="5 6" key="1">
    <citation type="journal article" date="2014" name="BMC Genomics">
        <title>Genome sequencing of four Aureobasidium pullulans varieties: biotechnological potential, stress tolerance, and description of new species.</title>
        <authorList>
            <person name="Gostin Ar C."/>
            <person name="Ohm R.A."/>
            <person name="Kogej T."/>
            <person name="Sonjak S."/>
            <person name="Turk M."/>
            <person name="Zajc J."/>
            <person name="Zalar P."/>
            <person name="Grube M."/>
            <person name="Sun H."/>
            <person name="Han J."/>
            <person name="Sharma A."/>
            <person name="Chiniquy J."/>
            <person name="Ngan C.Y."/>
            <person name="Lipzen A."/>
            <person name="Barry K."/>
            <person name="Grigoriev I.V."/>
            <person name="Gunde-Cimerman N."/>
        </authorList>
    </citation>
    <scope>NUCLEOTIDE SEQUENCE [LARGE SCALE GENOMIC DNA]</scope>
    <source>
        <strain evidence="5 6">EXF-2481</strain>
    </source>
</reference>
<dbReference type="CDD" id="cd00067">
    <property type="entry name" value="GAL4"/>
    <property type="match status" value="1"/>
</dbReference>
<dbReference type="PROSITE" id="PS50048">
    <property type="entry name" value="ZN2_CY6_FUNGAL_2"/>
    <property type="match status" value="1"/>
</dbReference>
<dbReference type="CDD" id="cd12148">
    <property type="entry name" value="fungal_TF_MHR"/>
    <property type="match status" value="1"/>
</dbReference>
<dbReference type="RefSeq" id="XP_013343735.1">
    <property type="nucleotide sequence ID" value="XM_013488281.1"/>
</dbReference>
<dbReference type="Pfam" id="PF04082">
    <property type="entry name" value="Fungal_trans"/>
    <property type="match status" value="1"/>
</dbReference>
<dbReference type="OMA" id="HIQADDW"/>
<dbReference type="SUPFAM" id="SSF57701">
    <property type="entry name" value="Zn2/Cys6 DNA-binding domain"/>
    <property type="match status" value="1"/>
</dbReference>
<feature type="region of interest" description="Disordered" evidence="3">
    <location>
        <begin position="1"/>
        <end position="23"/>
    </location>
</feature>
<dbReference type="Proteomes" id="UP000030641">
    <property type="component" value="Unassembled WGS sequence"/>
</dbReference>
<dbReference type="GO" id="GO:0008270">
    <property type="term" value="F:zinc ion binding"/>
    <property type="evidence" value="ECO:0007669"/>
    <property type="project" value="InterPro"/>
</dbReference>
<dbReference type="InterPro" id="IPR036864">
    <property type="entry name" value="Zn2-C6_fun-type_DNA-bd_sf"/>
</dbReference>
<dbReference type="GO" id="GO:0000981">
    <property type="term" value="F:DNA-binding transcription factor activity, RNA polymerase II-specific"/>
    <property type="evidence" value="ECO:0007669"/>
    <property type="project" value="InterPro"/>
</dbReference>
<dbReference type="OrthoDB" id="408631at2759"/>
<protein>
    <recommendedName>
        <fullName evidence="4">Zn(2)-C6 fungal-type domain-containing protein</fullName>
    </recommendedName>
</protein>
<evidence type="ECO:0000259" key="4">
    <source>
        <dbReference type="PROSITE" id="PS50048"/>
    </source>
</evidence>
<dbReference type="InterPro" id="IPR001138">
    <property type="entry name" value="Zn2Cys6_DnaBD"/>
</dbReference>
<dbReference type="SMART" id="SM00906">
    <property type="entry name" value="Fungal_trans"/>
    <property type="match status" value="1"/>
</dbReference>
<dbReference type="AlphaFoldDB" id="A0A074YMR8"/>
<dbReference type="InParanoid" id="A0A074YMR8"/>
<dbReference type="InterPro" id="IPR007219">
    <property type="entry name" value="XnlR_reg_dom"/>
</dbReference>
<dbReference type="GO" id="GO:0001080">
    <property type="term" value="P:nitrogen catabolite activation of transcription from RNA polymerase II promoter"/>
    <property type="evidence" value="ECO:0007669"/>
    <property type="project" value="TreeGrafter"/>
</dbReference>